<proteinExistence type="predicted"/>
<name>A0A7R9KXP0_9ACAR</name>
<dbReference type="Proteomes" id="UP000759131">
    <property type="component" value="Unassembled WGS sequence"/>
</dbReference>
<evidence type="ECO:0000256" key="3">
    <source>
        <dbReference type="ARBA" id="ARBA00022989"/>
    </source>
</evidence>
<evidence type="ECO:0000313" key="9">
    <source>
        <dbReference type="Proteomes" id="UP000759131"/>
    </source>
</evidence>
<dbReference type="GO" id="GO:0016020">
    <property type="term" value="C:membrane"/>
    <property type="evidence" value="ECO:0007669"/>
    <property type="project" value="UniProtKB-SubCell"/>
</dbReference>
<organism evidence="8">
    <name type="scientific">Medioppia subpectinata</name>
    <dbReference type="NCBI Taxonomy" id="1979941"/>
    <lineage>
        <taxon>Eukaryota</taxon>
        <taxon>Metazoa</taxon>
        <taxon>Ecdysozoa</taxon>
        <taxon>Arthropoda</taxon>
        <taxon>Chelicerata</taxon>
        <taxon>Arachnida</taxon>
        <taxon>Acari</taxon>
        <taxon>Acariformes</taxon>
        <taxon>Sarcoptiformes</taxon>
        <taxon>Oribatida</taxon>
        <taxon>Brachypylina</taxon>
        <taxon>Oppioidea</taxon>
        <taxon>Oppiidae</taxon>
        <taxon>Medioppia</taxon>
    </lineage>
</organism>
<dbReference type="GO" id="GO:0004930">
    <property type="term" value="F:G protein-coupled receptor activity"/>
    <property type="evidence" value="ECO:0007669"/>
    <property type="project" value="InterPro"/>
</dbReference>
<dbReference type="InterPro" id="IPR000337">
    <property type="entry name" value="GPCR_3"/>
</dbReference>
<dbReference type="InterPro" id="IPR001828">
    <property type="entry name" value="ANF_lig-bd_rcpt"/>
</dbReference>
<dbReference type="Pfam" id="PF01094">
    <property type="entry name" value="ANF_receptor"/>
    <property type="match status" value="1"/>
</dbReference>
<feature type="domain" description="Receptor ligand binding region" evidence="7">
    <location>
        <begin position="14"/>
        <end position="172"/>
    </location>
</feature>
<dbReference type="OrthoDB" id="5984008at2759"/>
<dbReference type="PRINTS" id="PR00248">
    <property type="entry name" value="GPCRMGR"/>
</dbReference>
<feature type="non-terminal residue" evidence="8">
    <location>
        <position position="175"/>
    </location>
</feature>
<gene>
    <name evidence="8" type="ORF">OSB1V03_LOCUS10692</name>
</gene>
<evidence type="ECO:0000259" key="7">
    <source>
        <dbReference type="Pfam" id="PF01094"/>
    </source>
</evidence>
<protein>
    <recommendedName>
        <fullName evidence="7">Receptor ligand binding region domain-containing protein</fullName>
    </recommendedName>
</protein>
<dbReference type="EMBL" id="CAJPIZ010007912">
    <property type="protein sequence ID" value="CAG2110709.1"/>
    <property type="molecule type" value="Genomic_DNA"/>
</dbReference>
<comment type="subcellular location">
    <subcellularLocation>
        <location evidence="1">Membrane</location>
        <topology evidence="1">Multi-pass membrane protein</topology>
    </subcellularLocation>
</comment>
<keyword evidence="4" id="KW-0472">Membrane</keyword>
<evidence type="ECO:0000256" key="5">
    <source>
        <dbReference type="ARBA" id="ARBA00023170"/>
    </source>
</evidence>
<sequence length="175" mass="19715">MTFLTSSHNIDYFLQAIEDLNEETDVVSAGITFHGFSVIKDSNPIKNTLNVCEKLFSSLISGVVVEDRAPSDSITYTTTYHNIPTIGITNREAILSDKSIYPTYGRTVASFSNQADVWVEILNHFNFNCVVFIHSNDINGRRVQKRFEVLADVSNIKVETVIEYEPSFPDISKQL</sequence>
<keyword evidence="5" id="KW-0675">Receptor</keyword>
<evidence type="ECO:0000313" key="8">
    <source>
        <dbReference type="EMBL" id="CAD7630279.1"/>
    </source>
</evidence>
<dbReference type="SUPFAM" id="SSF53822">
    <property type="entry name" value="Periplasmic binding protein-like I"/>
    <property type="match status" value="1"/>
</dbReference>
<evidence type="ECO:0000256" key="2">
    <source>
        <dbReference type="ARBA" id="ARBA00022692"/>
    </source>
</evidence>
<accession>A0A7R9KXP0</accession>
<dbReference type="EMBL" id="OC862487">
    <property type="protein sequence ID" value="CAD7630279.1"/>
    <property type="molecule type" value="Genomic_DNA"/>
</dbReference>
<dbReference type="PANTHER" id="PTHR24060">
    <property type="entry name" value="METABOTROPIC GLUTAMATE RECEPTOR"/>
    <property type="match status" value="1"/>
</dbReference>
<reference evidence="8" key="1">
    <citation type="submission" date="2020-11" db="EMBL/GenBank/DDBJ databases">
        <authorList>
            <person name="Tran Van P."/>
        </authorList>
    </citation>
    <scope>NUCLEOTIDE SEQUENCE</scope>
</reference>
<dbReference type="InterPro" id="IPR050726">
    <property type="entry name" value="mGluR"/>
</dbReference>
<keyword evidence="3" id="KW-1133">Transmembrane helix</keyword>
<dbReference type="InterPro" id="IPR028082">
    <property type="entry name" value="Peripla_BP_I"/>
</dbReference>
<dbReference type="AlphaFoldDB" id="A0A7R9KXP0"/>
<keyword evidence="9" id="KW-1185">Reference proteome</keyword>
<evidence type="ECO:0000256" key="1">
    <source>
        <dbReference type="ARBA" id="ARBA00004141"/>
    </source>
</evidence>
<keyword evidence="6" id="KW-0325">Glycoprotein</keyword>
<evidence type="ECO:0000256" key="4">
    <source>
        <dbReference type="ARBA" id="ARBA00023136"/>
    </source>
</evidence>
<keyword evidence="2" id="KW-0812">Transmembrane</keyword>
<dbReference type="Gene3D" id="3.40.50.2300">
    <property type="match status" value="1"/>
</dbReference>
<evidence type="ECO:0000256" key="6">
    <source>
        <dbReference type="ARBA" id="ARBA00023180"/>
    </source>
</evidence>